<keyword evidence="2" id="KW-1133">Transmembrane helix</keyword>
<sequence>MTLLSSDGGDVDDIDNGVVLDELSLTCGRGKKMATATRGPVTPPKKYSSSSSRARRTLPPLLAANNRARALSMLSLNSGLSHADESSAADPETGNALSYDAPLTYLPIPIPIPDTDANTGAGAELGTKAAATGCTTLKACRQAALFDEHAELVAYSVHLEERTSLPYLRPPSAIHLQRPPPPTENQNSGLVLGDPTTPPPPTTYLARSQLARRARTRIMAVVATPKASSSSPPSWPWHCAAYSVNLSAIERRCRVRIGGAVARLPKLLLPLGIINYDLSATALLATLVVIYGSGGGLLLLVVVVIGSASYITIAGVIQDRTVGSALLRVTVGRLRQKKHRRECSPEEHSRYTFSRVERVKSA</sequence>
<gene>
    <name evidence="3" type="ORF">GALMADRAFT_216296</name>
</gene>
<accession>A0A067SIX0</accession>
<keyword evidence="2" id="KW-0812">Transmembrane</keyword>
<dbReference type="EMBL" id="KL142413">
    <property type="protein sequence ID" value="KDR67679.1"/>
    <property type="molecule type" value="Genomic_DNA"/>
</dbReference>
<evidence type="ECO:0000256" key="1">
    <source>
        <dbReference type="SAM" id="MobiDB-lite"/>
    </source>
</evidence>
<reference evidence="4" key="1">
    <citation type="journal article" date="2014" name="Proc. Natl. Acad. Sci. U.S.A.">
        <title>Extensive sampling of basidiomycete genomes demonstrates inadequacy of the white-rot/brown-rot paradigm for wood decay fungi.</title>
        <authorList>
            <person name="Riley R."/>
            <person name="Salamov A.A."/>
            <person name="Brown D.W."/>
            <person name="Nagy L.G."/>
            <person name="Floudas D."/>
            <person name="Held B.W."/>
            <person name="Levasseur A."/>
            <person name="Lombard V."/>
            <person name="Morin E."/>
            <person name="Otillar R."/>
            <person name="Lindquist E.A."/>
            <person name="Sun H."/>
            <person name="LaButti K.M."/>
            <person name="Schmutz J."/>
            <person name="Jabbour D."/>
            <person name="Luo H."/>
            <person name="Baker S.E."/>
            <person name="Pisabarro A.G."/>
            <person name="Walton J.D."/>
            <person name="Blanchette R.A."/>
            <person name="Henrissat B."/>
            <person name="Martin F."/>
            <person name="Cullen D."/>
            <person name="Hibbett D.S."/>
            <person name="Grigoriev I.V."/>
        </authorList>
    </citation>
    <scope>NUCLEOTIDE SEQUENCE [LARGE SCALE GENOMIC DNA]</scope>
    <source>
        <strain evidence="4">CBS 339.88</strain>
    </source>
</reference>
<proteinExistence type="predicted"/>
<name>A0A067SIX0_GALM3</name>
<evidence type="ECO:0000256" key="2">
    <source>
        <dbReference type="SAM" id="Phobius"/>
    </source>
</evidence>
<feature type="transmembrane region" description="Helical" evidence="2">
    <location>
        <begin position="267"/>
        <end position="291"/>
    </location>
</feature>
<dbReference type="HOGENOM" id="CLU_765139_0_0_1"/>
<feature type="region of interest" description="Disordered" evidence="1">
    <location>
        <begin position="174"/>
        <end position="198"/>
    </location>
</feature>
<evidence type="ECO:0000313" key="4">
    <source>
        <dbReference type="Proteomes" id="UP000027222"/>
    </source>
</evidence>
<feature type="region of interest" description="Disordered" evidence="1">
    <location>
        <begin position="31"/>
        <end position="57"/>
    </location>
</feature>
<feature type="transmembrane region" description="Helical" evidence="2">
    <location>
        <begin position="297"/>
        <end position="317"/>
    </location>
</feature>
<protein>
    <submittedName>
        <fullName evidence="3">Uncharacterized protein</fullName>
    </submittedName>
</protein>
<keyword evidence="2" id="KW-0472">Membrane</keyword>
<evidence type="ECO:0000313" key="3">
    <source>
        <dbReference type="EMBL" id="KDR67679.1"/>
    </source>
</evidence>
<dbReference type="AlphaFoldDB" id="A0A067SIX0"/>
<organism evidence="3 4">
    <name type="scientific">Galerina marginata (strain CBS 339.88)</name>
    <dbReference type="NCBI Taxonomy" id="685588"/>
    <lineage>
        <taxon>Eukaryota</taxon>
        <taxon>Fungi</taxon>
        <taxon>Dikarya</taxon>
        <taxon>Basidiomycota</taxon>
        <taxon>Agaricomycotina</taxon>
        <taxon>Agaricomycetes</taxon>
        <taxon>Agaricomycetidae</taxon>
        <taxon>Agaricales</taxon>
        <taxon>Agaricineae</taxon>
        <taxon>Strophariaceae</taxon>
        <taxon>Galerina</taxon>
    </lineage>
</organism>
<feature type="compositionally biased region" description="Low complexity" evidence="1">
    <location>
        <begin position="48"/>
        <end position="57"/>
    </location>
</feature>
<keyword evidence="4" id="KW-1185">Reference proteome</keyword>
<dbReference type="Proteomes" id="UP000027222">
    <property type="component" value="Unassembled WGS sequence"/>
</dbReference>